<dbReference type="OrthoDB" id="5798223at2759"/>
<dbReference type="AlphaFoldDB" id="A0A3P7IIR4"/>
<gene>
    <name evidence="1" type="ORF">SVUK_LOCUS4504</name>
</gene>
<accession>A0A3P7IIR4</accession>
<organism evidence="1 2">
    <name type="scientific">Strongylus vulgaris</name>
    <name type="common">Blood worm</name>
    <dbReference type="NCBI Taxonomy" id="40348"/>
    <lineage>
        <taxon>Eukaryota</taxon>
        <taxon>Metazoa</taxon>
        <taxon>Ecdysozoa</taxon>
        <taxon>Nematoda</taxon>
        <taxon>Chromadorea</taxon>
        <taxon>Rhabditida</taxon>
        <taxon>Rhabditina</taxon>
        <taxon>Rhabditomorpha</taxon>
        <taxon>Strongyloidea</taxon>
        <taxon>Strongylidae</taxon>
        <taxon>Strongylus</taxon>
    </lineage>
</organism>
<sequence length="100" mass="11025">MDISAARDAMTLWAFDDISKILHERATQIEGESLYDLFIAERFLPSDEFIEAINALTVVQKGHIGKLSIGGRHLELGQIMSGIILSLPEETQAKVSLDSP</sequence>
<reference evidence="1 2" key="1">
    <citation type="submission" date="2018-11" db="EMBL/GenBank/DDBJ databases">
        <authorList>
            <consortium name="Pathogen Informatics"/>
        </authorList>
    </citation>
    <scope>NUCLEOTIDE SEQUENCE [LARGE SCALE GENOMIC DNA]</scope>
</reference>
<keyword evidence="2" id="KW-1185">Reference proteome</keyword>
<dbReference type="EMBL" id="UYYB01012475">
    <property type="protein sequence ID" value="VDM69506.1"/>
    <property type="molecule type" value="Genomic_DNA"/>
</dbReference>
<evidence type="ECO:0000313" key="1">
    <source>
        <dbReference type="EMBL" id="VDM69506.1"/>
    </source>
</evidence>
<dbReference type="Proteomes" id="UP000270094">
    <property type="component" value="Unassembled WGS sequence"/>
</dbReference>
<name>A0A3P7IIR4_STRVU</name>
<evidence type="ECO:0000313" key="2">
    <source>
        <dbReference type="Proteomes" id="UP000270094"/>
    </source>
</evidence>
<proteinExistence type="predicted"/>
<protein>
    <submittedName>
        <fullName evidence="1">Uncharacterized protein</fullName>
    </submittedName>
</protein>